<comment type="caution">
    <text evidence="2">The sequence shown here is derived from an EMBL/GenBank/DDBJ whole genome shotgun (WGS) entry which is preliminary data.</text>
</comment>
<dbReference type="Proteomes" id="UP001597302">
    <property type="component" value="Unassembled WGS sequence"/>
</dbReference>
<accession>A0ABW4E2P9</accession>
<dbReference type="Pfam" id="PF00583">
    <property type="entry name" value="Acetyltransf_1"/>
    <property type="match status" value="1"/>
</dbReference>
<sequence length="179" mass="19707">MSSLHPHAFISPEFLIREAREMWEMAGAARLRQQVFVAEQGLFTGHDRDAVDQIATPLVALSTLAGEPAEVVGCVRIHQASPGLWWGTRLAVAADHRRVGRLGAELIRLAVSTANGRGCTEFHAHVQIQNVALFEKLHWTLRDHVTLHGAPHAHMTACLPHYPAIPDPGRGFTARARRS</sequence>
<dbReference type="PROSITE" id="PS51186">
    <property type="entry name" value="GNAT"/>
    <property type="match status" value="1"/>
</dbReference>
<organism evidence="2 3">
    <name type="scientific">Paracoccus nototheniae</name>
    <dbReference type="NCBI Taxonomy" id="2489002"/>
    <lineage>
        <taxon>Bacteria</taxon>
        <taxon>Pseudomonadati</taxon>
        <taxon>Pseudomonadota</taxon>
        <taxon>Alphaproteobacteria</taxon>
        <taxon>Rhodobacterales</taxon>
        <taxon>Paracoccaceae</taxon>
        <taxon>Paracoccus</taxon>
    </lineage>
</organism>
<dbReference type="SUPFAM" id="SSF55729">
    <property type="entry name" value="Acyl-CoA N-acyltransferases (Nat)"/>
    <property type="match status" value="1"/>
</dbReference>
<keyword evidence="3" id="KW-1185">Reference proteome</keyword>
<dbReference type="NCBIfam" id="TIGR04045">
    <property type="entry name" value="MSMEG_0567_GNAT"/>
    <property type="match status" value="1"/>
</dbReference>
<evidence type="ECO:0000313" key="2">
    <source>
        <dbReference type="EMBL" id="MFD1482740.1"/>
    </source>
</evidence>
<reference evidence="3" key="1">
    <citation type="journal article" date="2019" name="Int. J. Syst. Evol. Microbiol.">
        <title>The Global Catalogue of Microorganisms (GCM) 10K type strain sequencing project: providing services to taxonomists for standard genome sequencing and annotation.</title>
        <authorList>
            <consortium name="The Broad Institute Genomics Platform"/>
            <consortium name="The Broad Institute Genome Sequencing Center for Infectious Disease"/>
            <person name="Wu L."/>
            <person name="Ma J."/>
        </authorList>
    </citation>
    <scope>NUCLEOTIDE SEQUENCE [LARGE SCALE GENOMIC DNA]</scope>
    <source>
        <strain evidence="3">CCM 8875</strain>
    </source>
</reference>
<dbReference type="Gene3D" id="3.40.630.30">
    <property type="match status" value="1"/>
</dbReference>
<dbReference type="RefSeq" id="WP_131572453.1">
    <property type="nucleotide sequence ID" value="NZ_CBCSAJ010000001.1"/>
</dbReference>
<name>A0ABW4E2P9_9RHOB</name>
<gene>
    <name evidence="2" type="ORF">ACFQ5P_15700</name>
</gene>
<dbReference type="EMBL" id="JBHTOQ010000036">
    <property type="protein sequence ID" value="MFD1482740.1"/>
    <property type="molecule type" value="Genomic_DNA"/>
</dbReference>
<protein>
    <submittedName>
        <fullName evidence="2">MSMEG_0567/Sll0786 family nitrogen starvation N-acetyltransferase</fullName>
    </submittedName>
</protein>
<evidence type="ECO:0000259" key="1">
    <source>
        <dbReference type="PROSITE" id="PS51186"/>
    </source>
</evidence>
<dbReference type="InterPro" id="IPR000182">
    <property type="entry name" value="GNAT_dom"/>
</dbReference>
<feature type="domain" description="N-acetyltransferase" evidence="1">
    <location>
        <begin position="14"/>
        <end position="179"/>
    </location>
</feature>
<dbReference type="CDD" id="cd04301">
    <property type="entry name" value="NAT_SF"/>
    <property type="match status" value="1"/>
</dbReference>
<dbReference type="InterPro" id="IPR024035">
    <property type="entry name" value="MSMEG_0567_GNAT"/>
</dbReference>
<evidence type="ECO:0000313" key="3">
    <source>
        <dbReference type="Proteomes" id="UP001597302"/>
    </source>
</evidence>
<dbReference type="InterPro" id="IPR016181">
    <property type="entry name" value="Acyl_CoA_acyltransferase"/>
</dbReference>
<proteinExistence type="predicted"/>